<evidence type="ECO:0000313" key="4">
    <source>
        <dbReference type="Proteomes" id="UP000717328"/>
    </source>
</evidence>
<feature type="region of interest" description="Disordered" evidence="1">
    <location>
        <begin position="184"/>
        <end position="235"/>
    </location>
</feature>
<comment type="caution">
    <text evidence="3">The sequence shown here is derived from an EMBL/GenBank/DDBJ whole genome shotgun (WGS) entry which is preliminary data.</text>
</comment>
<proteinExistence type="predicted"/>
<keyword evidence="4" id="KW-1185">Reference proteome</keyword>
<dbReference type="InterPro" id="IPR032284">
    <property type="entry name" value="RecQ_Zn-bd"/>
</dbReference>
<dbReference type="Gene3D" id="1.10.10.10">
    <property type="entry name" value="Winged helix-like DNA-binding domain superfamily/Winged helix DNA-binding domain"/>
    <property type="match status" value="1"/>
</dbReference>
<name>A0A9P7KJA3_9AGAR</name>
<evidence type="ECO:0000259" key="2">
    <source>
        <dbReference type="Pfam" id="PF16124"/>
    </source>
</evidence>
<dbReference type="InterPro" id="IPR036388">
    <property type="entry name" value="WH-like_DNA-bd_sf"/>
</dbReference>
<gene>
    <name evidence="3" type="ORF">H0H81_007332</name>
</gene>
<reference evidence="3" key="2">
    <citation type="submission" date="2021-10" db="EMBL/GenBank/DDBJ databases">
        <title>Phylogenomics reveals ancestral predisposition of the termite-cultivated fungus Termitomyces towards a domesticated lifestyle.</title>
        <authorList>
            <person name="Auxier B."/>
            <person name="Grum-Grzhimaylo A."/>
            <person name="Cardenas M.E."/>
            <person name="Lodge J.D."/>
            <person name="Laessoe T."/>
            <person name="Pedersen O."/>
            <person name="Smith M.E."/>
            <person name="Kuyper T.W."/>
            <person name="Franco-Molano E.A."/>
            <person name="Baroni T.J."/>
            <person name="Aanen D.K."/>
        </authorList>
    </citation>
    <scope>NUCLEOTIDE SEQUENCE</scope>
    <source>
        <strain evidence="3">D49</strain>
    </source>
</reference>
<dbReference type="EMBL" id="JABCKI010000195">
    <property type="protein sequence ID" value="KAG5651809.1"/>
    <property type="molecule type" value="Genomic_DNA"/>
</dbReference>
<dbReference type="Proteomes" id="UP000717328">
    <property type="component" value="Unassembled WGS sequence"/>
</dbReference>
<feature type="domain" description="ATP-dependent DNA helicase RecQ zinc-binding" evidence="2">
    <location>
        <begin position="1"/>
        <end position="40"/>
    </location>
</feature>
<accession>A0A9P7KJA3</accession>
<organism evidence="3 4">
    <name type="scientific">Sphagnurus paluster</name>
    <dbReference type="NCBI Taxonomy" id="117069"/>
    <lineage>
        <taxon>Eukaryota</taxon>
        <taxon>Fungi</taxon>
        <taxon>Dikarya</taxon>
        <taxon>Basidiomycota</taxon>
        <taxon>Agaricomycotina</taxon>
        <taxon>Agaricomycetes</taxon>
        <taxon>Agaricomycetidae</taxon>
        <taxon>Agaricales</taxon>
        <taxon>Tricholomatineae</taxon>
        <taxon>Lyophyllaceae</taxon>
        <taxon>Sphagnurus</taxon>
    </lineage>
</organism>
<sequence length="287" mass="32036">MLELSQDLLECRKDQFVKYFAHSAWSESDADKCGHCDNCTREPGSIDHRDISLEAWQITNIVQALDSKQNQSRTLKGLVDLIISIRKGKMKENLEIDPESIAGGPVNLTKAIVPSKQKGNMAQFEDFELGVMDSDAVDSDQDPANNDHASKRPLTALYLAELTEEETDSDVVDLLDEVRTLKRARTSGKARSLEERTNTQRKTSAKIGINGSGEDTDNHPKQSRKLAAPKPSLMRSFPPLATRAYAYKEAKLVPQPRRLRTLTSGSKLPPFRVKTIKEDNGEFIVID</sequence>
<reference evidence="3" key="1">
    <citation type="submission" date="2021-02" db="EMBL/GenBank/DDBJ databases">
        <authorList>
            <person name="Nieuwenhuis M."/>
            <person name="Van De Peppel L.J.J."/>
        </authorList>
    </citation>
    <scope>NUCLEOTIDE SEQUENCE</scope>
    <source>
        <strain evidence="3">D49</strain>
    </source>
</reference>
<dbReference type="Pfam" id="PF16124">
    <property type="entry name" value="RecQ_Zn_bind"/>
    <property type="match status" value="1"/>
</dbReference>
<dbReference type="OrthoDB" id="10261556at2759"/>
<protein>
    <recommendedName>
        <fullName evidence="2">ATP-dependent DNA helicase RecQ zinc-binding domain-containing protein</fullName>
    </recommendedName>
</protein>
<dbReference type="AlphaFoldDB" id="A0A9P7KJA3"/>
<evidence type="ECO:0000256" key="1">
    <source>
        <dbReference type="SAM" id="MobiDB-lite"/>
    </source>
</evidence>
<evidence type="ECO:0000313" key="3">
    <source>
        <dbReference type="EMBL" id="KAG5651809.1"/>
    </source>
</evidence>